<protein>
    <submittedName>
        <fullName evidence="2">DUF742 domain-containing protein</fullName>
    </submittedName>
</protein>
<evidence type="ECO:0000256" key="1">
    <source>
        <dbReference type="SAM" id="MobiDB-lite"/>
    </source>
</evidence>
<name>A0ABV3D6H0_STREX</name>
<keyword evidence="3" id="KW-1185">Reference proteome</keyword>
<dbReference type="PANTHER" id="PTHR36221:SF1">
    <property type="entry name" value="DUF742 DOMAIN-CONTAINING PROTEIN"/>
    <property type="match status" value="1"/>
</dbReference>
<reference evidence="2 3" key="1">
    <citation type="submission" date="2024-06" db="EMBL/GenBank/DDBJ databases">
        <title>The Natural Products Discovery Center: Release of the First 8490 Sequenced Strains for Exploring Actinobacteria Biosynthetic Diversity.</title>
        <authorList>
            <person name="Kalkreuter E."/>
            <person name="Kautsar S.A."/>
            <person name="Yang D."/>
            <person name="Bader C.D."/>
            <person name="Teijaro C.N."/>
            <person name="Fluegel L."/>
            <person name="Davis C.M."/>
            <person name="Simpson J.R."/>
            <person name="Lauterbach L."/>
            <person name="Steele A.D."/>
            <person name="Gui C."/>
            <person name="Meng S."/>
            <person name="Li G."/>
            <person name="Viehrig K."/>
            <person name="Ye F."/>
            <person name="Su P."/>
            <person name="Kiefer A.F."/>
            <person name="Nichols A."/>
            <person name="Cepeda A.J."/>
            <person name="Yan W."/>
            <person name="Fan B."/>
            <person name="Jiang Y."/>
            <person name="Adhikari A."/>
            <person name="Zheng C.-J."/>
            <person name="Schuster L."/>
            <person name="Cowan T.M."/>
            <person name="Smanski M.J."/>
            <person name="Chevrette M.G."/>
            <person name="De Carvalho L.P.S."/>
            <person name="Shen B."/>
        </authorList>
    </citation>
    <scope>NUCLEOTIDE SEQUENCE [LARGE SCALE GENOMIC DNA]</scope>
    <source>
        <strain evidence="2 3">NPDC045705</strain>
    </source>
</reference>
<dbReference type="Pfam" id="PF05331">
    <property type="entry name" value="DUF742"/>
    <property type="match status" value="1"/>
</dbReference>
<gene>
    <name evidence="2" type="ORF">AB0A76_33630</name>
</gene>
<dbReference type="InterPro" id="IPR007995">
    <property type="entry name" value="DUF742"/>
</dbReference>
<organism evidence="2 3">
    <name type="scientific">Streptomyces exfoliatus</name>
    <name type="common">Streptomyces hydrogenans</name>
    <dbReference type="NCBI Taxonomy" id="1905"/>
    <lineage>
        <taxon>Bacteria</taxon>
        <taxon>Bacillati</taxon>
        <taxon>Actinomycetota</taxon>
        <taxon>Actinomycetes</taxon>
        <taxon>Kitasatosporales</taxon>
        <taxon>Streptomycetaceae</taxon>
        <taxon>Streptomyces</taxon>
    </lineage>
</organism>
<dbReference type="EMBL" id="JBEZAM010000096">
    <property type="protein sequence ID" value="MEU7298080.1"/>
    <property type="molecule type" value="Genomic_DNA"/>
</dbReference>
<proteinExistence type="predicted"/>
<comment type="caution">
    <text evidence="2">The sequence shown here is derived from an EMBL/GenBank/DDBJ whole genome shotgun (WGS) entry which is preliminary data.</text>
</comment>
<evidence type="ECO:0000313" key="2">
    <source>
        <dbReference type="EMBL" id="MEU7298080.1"/>
    </source>
</evidence>
<dbReference type="PANTHER" id="PTHR36221">
    <property type="entry name" value="DUF742 DOMAIN-CONTAINING PROTEIN"/>
    <property type="match status" value="1"/>
</dbReference>
<accession>A0ABV3D6H0</accession>
<evidence type="ECO:0000313" key="3">
    <source>
        <dbReference type="Proteomes" id="UP001551210"/>
    </source>
</evidence>
<dbReference type="Proteomes" id="UP001551210">
    <property type="component" value="Unassembled WGS sequence"/>
</dbReference>
<feature type="compositionally biased region" description="Basic and acidic residues" evidence="1">
    <location>
        <begin position="12"/>
        <end position="21"/>
    </location>
</feature>
<feature type="region of interest" description="Disordered" evidence="1">
    <location>
        <begin position="1"/>
        <end position="62"/>
    </location>
</feature>
<dbReference type="RefSeq" id="WP_359216525.1">
    <property type="nucleotide sequence ID" value="NZ_JBEZAM010000096.1"/>
</dbReference>
<sequence length="179" mass="19600">MSDAAERNQLNEPDRPSRPDESYGSSEPYTAYGSNEPYAAYEPYGAKQDGPTTPDHPHWFDDEAGPVVRPYAMTRGRTSAATRHRLDLIALVVPEPAADDPGRDQTLSPEHVEIVERCFEQPQSIAELAAGLDLPVGVVRVLVGDLVEDELVHVTRPVPPAELPDVSILREVINGLRAL</sequence>